<keyword evidence="1 5" id="KW-0489">Methyltransferase</keyword>
<protein>
    <submittedName>
        <fullName evidence="5">O-methyltransferase</fullName>
    </submittedName>
</protein>
<dbReference type="InterPro" id="IPR036390">
    <property type="entry name" value="WH_DNA-bd_sf"/>
</dbReference>
<dbReference type="EMBL" id="RBKT01000001">
    <property type="protein sequence ID" value="RKR92925.1"/>
    <property type="molecule type" value="Genomic_DNA"/>
</dbReference>
<dbReference type="PANTHER" id="PTHR43712:SF2">
    <property type="entry name" value="O-METHYLTRANSFERASE CICE"/>
    <property type="match status" value="1"/>
</dbReference>
<dbReference type="InterPro" id="IPR012967">
    <property type="entry name" value="COMT_dimerisation"/>
</dbReference>
<gene>
    <name evidence="5" type="ORF">BDK92_7413</name>
</gene>
<dbReference type="PANTHER" id="PTHR43712">
    <property type="entry name" value="PUTATIVE (AFU_ORTHOLOGUE AFUA_4G14580)-RELATED"/>
    <property type="match status" value="1"/>
</dbReference>
<dbReference type="SUPFAM" id="SSF54593">
    <property type="entry name" value="Glyoxalase/Bleomycin resistance protein/Dihydroxybiphenyl dioxygenase"/>
    <property type="match status" value="1"/>
</dbReference>
<dbReference type="InterPro" id="IPR004360">
    <property type="entry name" value="Glyas_Fos-R_dOase_dom"/>
</dbReference>
<evidence type="ECO:0000259" key="4">
    <source>
        <dbReference type="PROSITE" id="PS51819"/>
    </source>
</evidence>
<dbReference type="Gene3D" id="1.10.10.10">
    <property type="entry name" value="Winged helix-like DNA-binding domain superfamily/Winged helix DNA-binding domain"/>
    <property type="match status" value="1"/>
</dbReference>
<comment type="caution">
    <text evidence="5">The sequence shown here is derived from an EMBL/GenBank/DDBJ whole genome shotgun (WGS) entry which is preliminary data.</text>
</comment>
<feature type="domain" description="VOC" evidence="4">
    <location>
        <begin position="1"/>
        <end position="118"/>
    </location>
</feature>
<dbReference type="PROSITE" id="PS51683">
    <property type="entry name" value="SAM_OMT_II"/>
    <property type="match status" value="1"/>
</dbReference>
<reference evidence="5 6" key="1">
    <citation type="submission" date="2018-10" db="EMBL/GenBank/DDBJ databases">
        <title>Sequencing the genomes of 1000 actinobacteria strains.</title>
        <authorList>
            <person name="Klenk H.-P."/>
        </authorList>
    </citation>
    <scope>NUCLEOTIDE SEQUENCE [LARGE SCALE GENOMIC DNA]</scope>
    <source>
        <strain evidence="5 6">DSM 45175</strain>
    </source>
</reference>
<dbReference type="CDD" id="cd02440">
    <property type="entry name" value="AdoMet_MTases"/>
    <property type="match status" value="1"/>
</dbReference>
<dbReference type="Gene3D" id="3.40.50.150">
    <property type="entry name" value="Vaccinia Virus protein VP39"/>
    <property type="match status" value="1"/>
</dbReference>
<dbReference type="SUPFAM" id="SSF46785">
    <property type="entry name" value="Winged helix' DNA-binding domain"/>
    <property type="match status" value="1"/>
</dbReference>
<evidence type="ECO:0000313" key="5">
    <source>
        <dbReference type="EMBL" id="RKR92925.1"/>
    </source>
</evidence>
<dbReference type="InterPro" id="IPR016461">
    <property type="entry name" value="COMT-like"/>
</dbReference>
<dbReference type="AlphaFoldDB" id="A0A495JWJ5"/>
<dbReference type="PROSITE" id="PS51819">
    <property type="entry name" value="VOC"/>
    <property type="match status" value="1"/>
</dbReference>
<dbReference type="Gene3D" id="3.30.720.120">
    <property type="match status" value="1"/>
</dbReference>
<accession>A0A495JWJ5</accession>
<dbReference type="InterPro" id="IPR029068">
    <property type="entry name" value="Glyas_Bleomycin-R_OHBP_Dase"/>
</dbReference>
<evidence type="ECO:0000256" key="3">
    <source>
        <dbReference type="ARBA" id="ARBA00022691"/>
    </source>
</evidence>
<dbReference type="Proteomes" id="UP000277671">
    <property type="component" value="Unassembled WGS sequence"/>
</dbReference>
<dbReference type="GO" id="GO:0008171">
    <property type="term" value="F:O-methyltransferase activity"/>
    <property type="evidence" value="ECO:0007669"/>
    <property type="project" value="InterPro"/>
</dbReference>
<organism evidence="5 6">
    <name type="scientific">Micromonospora pisi</name>
    <dbReference type="NCBI Taxonomy" id="589240"/>
    <lineage>
        <taxon>Bacteria</taxon>
        <taxon>Bacillati</taxon>
        <taxon>Actinomycetota</taxon>
        <taxon>Actinomycetes</taxon>
        <taxon>Micromonosporales</taxon>
        <taxon>Micromonosporaceae</taxon>
        <taxon>Micromonospora</taxon>
    </lineage>
</organism>
<dbReference type="InterPro" id="IPR037523">
    <property type="entry name" value="VOC_core"/>
</dbReference>
<evidence type="ECO:0000313" key="6">
    <source>
        <dbReference type="Proteomes" id="UP000277671"/>
    </source>
</evidence>
<name>A0A495JWJ5_9ACTN</name>
<dbReference type="InterPro" id="IPR001077">
    <property type="entry name" value="COMT_C"/>
</dbReference>
<evidence type="ECO:0000256" key="2">
    <source>
        <dbReference type="ARBA" id="ARBA00022679"/>
    </source>
</evidence>
<dbReference type="Gene3D" id="3.30.720.110">
    <property type="match status" value="1"/>
</dbReference>
<dbReference type="SUPFAM" id="SSF53335">
    <property type="entry name" value="S-adenosyl-L-methionine-dependent methyltransferases"/>
    <property type="match status" value="1"/>
</dbReference>
<dbReference type="Pfam" id="PF08100">
    <property type="entry name" value="Dimerisation"/>
    <property type="match status" value="1"/>
</dbReference>
<proteinExistence type="predicted"/>
<dbReference type="GO" id="GO:0046983">
    <property type="term" value="F:protein dimerization activity"/>
    <property type="evidence" value="ECO:0007669"/>
    <property type="project" value="InterPro"/>
</dbReference>
<dbReference type="Pfam" id="PF00903">
    <property type="entry name" value="Glyoxalase"/>
    <property type="match status" value="1"/>
</dbReference>
<keyword evidence="2 5" id="KW-0808">Transferase</keyword>
<dbReference type="Gene3D" id="1.10.287.1350">
    <property type="match status" value="1"/>
</dbReference>
<dbReference type="RefSeq" id="WP_246017432.1">
    <property type="nucleotide sequence ID" value="NZ_RBKT01000001.1"/>
</dbReference>
<dbReference type="InterPro" id="IPR029063">
    <property type="entry name" value="SAM-dependent_MTases_sf"/>
</dbReference>
<dbReference type="GO" id="GO:0032259">
    <property type="term" value="P:methylation"/>
    <property type="evidence" value="ECO:0007669"/>
    <property type="project" value="UniProtKB-KW"/>
</dbReference>
<keyword evidence="3" id="KW-0949">S-adenosyl-L-methionine</keyword>
<keyword evidence="6" id="KW-1185">Reference proteome</keyword>
<dbReference type="Pfam" id="PF00891">
    <property type="entry name" value="Methyltransf_2"/>
    <property type="match status" value="1"/>
</dbReference>
<dbReference type="InterPro" id="IPR036388">
    <property type="entry name" value="WH-like_DNA-bd_sf"/>
</dbReference>
<sequence>MAITVCLQYDDVEHASGWLHRVFGATQLSWHETDGRVSEAELDLDGTPLLLRCATAGDVVPPPVQVPLLVTVEALDTTYRRVLAEGSAVTGAPEPDRDGRRAFTTTDPQGYRWTVTEATVTDVDADRLLGTLTDLCTPYAVRVLATLRVPDRIDAGVTALEPLASACGADPDALGRLLRYLAHRGVVSEPEPDVFTLTGVGRLLCDRGAPGQRDWLDLDGLGARMDLAYRGLLHSVRTGTAGYEQVHGRTFWADLDAEPALRAYFDALMMSQQHVTAPQVAELYDWSGAEHVMDVGGGSGALLAELLHRHPHLRGTFVDRPIAAEAAARRFAAEGLAERVTIVAGDFFSPLPGGADVYVVSRALTDWNDRDASAILRRCADAAGAAGRVLVVEVLPTEPYVPYRSPFDLQMLAVVGGRERGLSDFRDIASAVDLDMTTVLHGRAGLTVMEYVAARRTEPANVGEGTRVSS</sequence>
<evidence type="ECO:0000256" key="1">
    <source>
        <dbReference type="ARBA" id="ARBA00022603"/>
    </source>
</evidence>